<evidence type="ECO:0000256" key="6">
    <source>
        <dbReference type="ARBA" id="ARBA00023136"/>
    </source>
</evidence>
<keyword evidence="10" id="KW-1185">Reference proteome</keyword>
<dbReference type="PANTHER" id="PTHR14233:SF4">
    <property type="entry name" value="SOLUTE CARRIER FAMILY 35 MEMBER F2"/>
    <property type="match status" value="1"/>
</dbReference>
<feature type="transmembrane region" description="Helical" evidence="8">
    <location>
        <begin position="27"/>
        <end position="46"/>
    </location>
</feature>
<evidence type="ECO:0000256" key="3">
    <source>
        <dbReference type="ARBA" id="ARBA00022448"/>
    </source>
</evidence>
<evidence type="ECO:0000313" key="10">
    <source>
        <dbReference type="Proteomes" id="UP000326759"/>
    </source>
</evidence>
<reference evidence="9 10" key="1">
    <citation type="journal article" date="2019" name="PLoS Biol.">
        <title>Sex chromosomes control vertical transmission of feminizing Wolbachia symbionts in an isopod.</title>
        <authorList>
            <person name="Becking T."/>
            <person name="Chebbi M.A."/>
            <person name="Giraud I."/>
            <person name="Moumen B."/>
            <person name="Laverre T."/>
            <person name="Caubet Y."/>
            <person name="Peccoud J."/>
            <person name="Gilbert C."/>
            <person name="Cordaux R."/>
        </authorList>
    </citation>
    <scope>NUCLEOTIDE SEQUENCE [LARGE SCALE GENOMIC DNA]</scope>
    <source>
        <strain evidence="9">ANa2</strain>
        <tissue evidence="9">Whole body excluding digestive tract and cuticle</tissue>
    </source>
</reference>
<dbReference type="Proteomes" id="UP000326759">
    <property type="component" value="Unassembled WGS sequence"/>
</dbReference>
<evidence type="ECO:0000256" key="2">
    <source>
        <dbReference type="ARBA" id="ARBA00007863"/>
    </source>
</evidence>
<dbReference type="AlphaFoldDB" id="A0A5N5T530"/>
<dbReference type="PANTHER" id="PTHR14233">
    <property type="entry name" value="DUF914-RELATED"/>
    <property type="match status" value="1"/>
</dbReference>
<comment type="function">
    <text evidence="7">Putative solute transporter.</text>
</comment>
<keyword evidence="4 8" id="KW-0812">Transmembrane</keyword>
<protein>
    <recommendedName>
        <fullName evidence="11">Solute carrier family 35 member F1</fullName>
    </recommendedName>
</protein>
<evidence type="ECO:0000256" key="7">
    <source>
        <dbReference type="ARBA" id="ARBA00037727"/>
    </source>
</evidence>
<evidence type="ECO:0000256" key="4">
    <source>
        <dbReference type="ARBA" id="ARBA00022692"/>
    </source>
</evidence>
<sequence>MLCLGGATLYGLSNVAQEYVIKTYDGVEFLGMIGLFGSLINGVQLGEVGSVRWDTWPVLALVGGFSAAQFMFYVVAVHVIKATSATALNLALFTADFYILITGIALFRFKHVKVNLNHLQRCKE</sequence>
<dbReference type="InterPro" id="IPR009262">
    <property type="entry name" value="SLC35_F1/F2/F6"/>
</dbReference>
<evidence type="ECO:0008006" key="11">
    <source>
        <dbReference type="Google" id="ProtNLM"/>
    </source>
</evidence>
<keyword evidence="6 8" id="KW-0472">Membrane</keyword>
<feature type="transmembrane region" description="Helical" evidence="8">
    <location>
        <begin position="58"/>
        <end position="80"/>
    </location>
</feature>
<proteinExistence type="inferred from homology"/>
<name>A0A5N5T530_9CRUS</name>
<evidence type="ECO:0000256" key="5">
    <source>
        <dbReference type="ARBA" id="ARBA00022989"/>
    </source>
</evidence>
<accession>A0A5N5T530</accession>
<dbReference type="OrthoDB" id="429955at2759"/>
<comment type="similarity">
    <text evidence="2">Belongs to the SLC35F solute transporter family.</text>
</comment>
<dbReference type="Pfam" id="PF06027">
    <property type="entry name" value="SLC35F"/>
    <property type="match status" value="1"/>
</dbReference>
<keyword evidence="3" id="KW-0813">Transport</keyword>
<comment type="caution">
    <text evidence="9">The sequence shown here is derived from an EMBL/GenBank/DDBJ whole genome shotgun (WGS) entry which is preliminary data.</text>
</comment>
<gene>
    <name evidence="9" type="ORF">Anas_13067</name>
</gene>
<evidence type="ECO:0000256" key="1">
    <source>
        <dbReference type="ARBA" id="ARBA00004141"/>
    </source>
</evidence>
<dbReference type="GO" id="GO:0016020">
    <property type="term" value="C:membrane"/>
    <property type="evidence" value="ECO:0007669"/>
    <property type="project" value="UniProtKB-SubCell"/>
</dbReference>
<evidence type="ECO:0000256" key="8">
    <source>
        <dbReference type="SAM" id="Phobius"/>
    </source>
</evidence>
<feature type="transmembrane region" description="Helical" evidence="8">
    <location>
        <begin position="86"/>
        <end position="107"/>
    </location>
</feature>
<evidence type="ECO:0000313" key="9">
    <source>
        <dbReference type="EMBL" id="KAB7501502.1"/>
    </source>
</evidence>
<organism evidence="9 10">
    <name type="scientific">Armadillidium nasatum</name>
    <dbReference type="NCBI Taxonomy" id="96803"/>
    <lineage>
        <taxon>Eukaryota</taxon>
        <taxon>Metazoa</taxon>
        <taxon>Ecdysozoa</taxon>
        <taxon>Arthropoda</taxon>
        <taxon>Crustacea</taxon>
        <taxon>Multicrustacea</taxon>
        <taxon>Malacostraca</taxon>
        <taxon>Eumalacostraca</taxon>
        <taxon>Peracarida</taxon>
        <taxon>Isopoda</taxon>
        <taxon>Oniscidea</taxon>
        <taxon>Crinocheta</taxon>
        <taxon>Armadillidiidae</taxon>
        <taxon>Armadillidium</taxon>
    </lineage>
</organism>
<dbReference type="InterPro" id="IPR052221">
    <property type="entry name" value="SLC35F_Transporter"/>
</dbReference>
<dbReference type="GO" id="GO:0022857">
    <property type="term" value="F:transmembrane transporter activity"/>
    <property type="evidence" value="ECO:0007669"/>
    <property type="project" value="InterPro"/>
</dbReference>
<dbReference type="EMBL" id="SEYY01010448">
    <property type="protein sequence ID" value="KAB7501502.1"/>
    <property type="molecule type" value="Genomic_DNA"/>
</dbReference>
<keyword evidence="5 8" id="KW-1133">Transmembrane helix</keyword>
<comment type="subcellular location">
    <subcellularLocation>
        <location evidence="1">Membrane</location>
        <topology evidence="1">Multi-pass membrane protein</topology>
    </subcellularLocation>
</comment>